<accession>A0AA95C865</accession>
<name>A0AA95C865_9CAUD</name>
<gene>
    <name evidence="1" type="ORF">NPHMPGLK_00125</name>
</gene>
<reference evidence="1" key="1">
    <citation type="submission" date="2022-09" db="EMBL/GenBank/DDBJ databases">
        <title>On Diversity and Genetic Richness: Insights on Aeromonad Phage Diversity through Physicochemical and Molecular Analysis.</title>
        <authorList>
            <person name="Papa D.M."/>
            <person name="Rousseau G."/>
            <person name="Tremblay D."/>
            <person name="Labrie S."/>
            <person name="Gutierrez T.A."/>
            <person name="Ramos J.D."/>
            <person name="Moineau S."/>
        </authorList>
    </citation>
    <scope>NUCLEOTIDE SEQUENCE</scope>
</reference>
<protein>
    <submittedName>
        <fullName evidence="1">Uncharacterized protein</fullName>
    </submittedName>
</protein>
<sequence>MKYSVQFKSDVSREVFVERFRSINAVIMYLIDYRNVYLVKDQDDGRFYLVDALSHLNLTDHDDDFLCIIESEEKFFDIELMEMKAKIKSGHHYYHFCNRIRGQHSSVDFLDNYYGCEVDVKVENDTYYLERGKSYGVTISREEFETLFNIVEE</sequence>
<proteinExistence type="predicted"/>
<organism evidence="1">
    <name type="scientific">Aeromonas phage vB_AehM_DM2</name>
    <dbReference type="NCBI Taxonomy" id="2973716"/>
    <lineage>
        <taxon>Viruses</taxon>
        <taxon>Duplodnaviria</taxon>
        <taxon>Heunggongvirae</taxon>
        <taxon>Uroviricota</taxon>
        <taxon>Caudoviricetes</taxon>
        <taxon>Pantevenvirales</taxon>
        <taxon>Straboviridae</taxon>
        <taxon>Biquartavirus</taxon>
    </lineage>
</organism>
<evidence type="ECO:0000313" key="1">
    <source>
        <dbReference type="EMBL" id="UYD60460.1"/>
    </source>
</evidence>
<dbReference type="EMBL" id="OP380605">
    <property type="protein sequence ID" value="UYD60460.1"/>
    <property type="molecule type" value="Genomic_DNA"/>
</dbReference>